<dbReference type="Pfam" id="PF01419">
    <property type="entry name" value="Jacalin"/>
    <property type="match status" value="3"/>
</dbReference>
<dbReference type="PROSITE" id="PS51752">
    <property type="entry name" value="JACALIN_LECTIN"/>
    <property type="match status" value="2"/>
</dbReference>
<sequence>MNEKGQTRGHIGRGHFELNHLEKEYLVSVEGYYDDSKSGTSDLMGYDTGKKFRLASNGKIIGFHGYAEKNLNSLGAYFITFPITKLEPKGNITDGEPWDDGTFEGVRKFDVDYPNEVITSVEGTLYNEKTSTWVSSLTFKTSKGRSSPTFGRETKSKFVLESKDCALVGFHGRFDSSIRALGAYFRQVPPAPDTEKLEARGGNGGASWDDGVSNGIRFIYVGENELGIAFVKFVYDRDDRMPHNLSRIECETIRKKTTHTIYEFGLFRRDNTLRLGLVNQAIKSNTTTISLLYYKLNNYREELYISTRFDDGSKSITINRPVLQNRES</sequence>
<proteinExistence type="inferred from homology"/>
<dbReference type="EMBL" id="KI517809">
    <property type="protein sequence ID" value="ESQ30245.1"/>
    <property type="molecule type" value="Genomic_DNA"/>
</dbReference>
<keyword evidence="2" id="KW-0430">Lectin</keyword>
<dbReference type="InterPro" id="IPR036404">
    <property type="entry name" value="Jacalin-like_lectin_dom_sf"/>
</dbReference>
<accession>V4JXN0</accession>
<feature type="domain" description="Jacalin-type lectin" evidence="4">
    <location>
        <begin position="38"/>
        <end position="187"/>
    </location>
</feature>
<dbReference type="Gramene" id="ESQ30245">
    <property type="protein sequence ID" value="ESQ30245"/>
    <property type="gene ID" value="EUTSA_v10012374mg"/>
</dbReference>
<evidence type="ECO:0000256" key="2">
    <source>
        <dbReference type="ARBA" id="ARBA00022734"/>
    </source>
</evidence>
<dbReference type="SMART" id="SM00915">
    <property type="entry name" value="Jacalin"/>
    <property type="match status" value="2"/>
</dbReference>
<evidence type="ECO:0000256" key="3">
    <source>
        <dbReference type="ARBA" id="ARBA00022737"/>
    </source>
</evidence>
<evidence type="ECO:0000256" key="1">
    <source>
        <dbReference type="ARBA" id="ARBA00006568"/>
    </source>
</evidence>
<evidence type="ECO:0000259" key="4">
    <source>
        <dbReference type="PROSITE" id="PS51752"/>
    </source>
</evidence>
<evidence type="ECO:0000313" key="5">
    <source>
        <dbReference type="EMBL" id="ESQ30245.1"/>
    </source>
</evidence>
<organism evidence="5 6">
    <name type="scientific">Eutrema salsugineum</name>
    <name type="common">Saltwater cress</name>
    <name type="synonym">Sisymbrium salsugineum</name>
    <dbReference type="NCBI Taxonomy" id="72664"/>
    <lineage>
        <taxon>Eukaryota</taxon>
        <taxon>Viridiplantae</taxon>
        <taxon>Streptophyta</taxon>
        <taxon>Embryophyta</taxon>
        <taxon>Tracheophyta</taxon>
        <taxon>Spermatophyta</taxon>
        <taxon>Magnoliopsida</taxon>
        <taxon>eudicotyledons</taxon>
        <taxon>Gunneridae</taxon>
        <taxon>Pentapetalae</taxon>
        <taxon>rosids</taxon>
        <taxon>malvids</taxon>
        <taxon>Brassicales</taxon>
        <taxon>Brassicaceae</taxon>
        <taxon>Eutremeae</taxon>
        <taxon>Eutrema</taxon>
    </lineage>
</organism>
<dbReference type="InterPro" id="IPR033734">
    <property type="entry name" value="Jacalin-like_lectin_dom_plant"/>
</dbReference>
<protein>
    <recommendedName>
        <fullName evidence="4">Jacalin-type lectin domain-containing protein</fullName>
    </recommendedName>
</protein>
<name>V4JXN0_EUTSA</name>
<dbReference type="eggNOG" id="ENOG502SCUZ">
    <property type="taxonomic scope" value="Eukaryota"/>
</dbReference>
<dbReference type="SUPFAM" id="SSF51101">
    <property type="entry name" value="Mannose-binding lectins"/>
    <property type="match status" value="3"/>
</dbReference>
<dbReference type="InterPro" id="IPR001229">
    <property type="entry name" value="Jacalin-like_lectin_dom"/>
</dbReference>
<dbReference type="Proteomes" id="UP000030689">
    <property type="component" value="Unassembled WGS sequence"/>
</dbReference>
<dbReference type="PANTHER" id="PTHR47293:SF11">
    <property type="entry name" value="JACALIN-RELATED LECTIN 12-RELATED"/>
    <property type="match status" value="1"/>
</dbReference>
<dbReference type="KEGG" id="eus:EUTSA_v10012374mg"/>
<dbReference type="PANTHER" id="PTHR47293">
    <property type="entry name" value="JACALIN-RELATED LECTIN 3"/>
    <property type="match status" value="1"/>
</dbReference>
<keyword evidence="3" id="KW-0677">Repeat</keyword>
<comment type="similarity">
    <text evidence="1">Belongs to the jacalin lectin family.</text>
</comment>
<gene>
    <name evidence="5" type="ORF">EUTSA_v10012374mg</name>
</gene>
<evidence type="ECO:0000313" key="6">
    <source>
        <dbReference type="Proteomes" id="UP000030689"/>
    </source>
</evidence>
<feature type="domain" description="Jacalin-type lectin" evidence="4">
    <location>
        <begin position="194"/>
        <end position="328"/>
    </location>
</feature>
<dbReference type="Gene3D" id="2.100.10.30">
    <property type="entry name" value="Jacalin-like lectin domain"/>
    <property type="match status" value="3"/>
</dbReference>
<dbReference type="CDD" id="cd09612">
    <property type="entry name" value="Jacalin"/>
    <property type="match status" value="1"/>
</dbReference>
<dbReference type="GO" id="GO:0030246">
    <property type="term" value="F:carbohydrate binding"/>
    <property type="evidence" value="ECO:0007669"/>
    <property type="project" value="UniProtKB-KW"/>
</dbReference>
<reference evidence="5 6" key="1">
    <citation type="journal article" date="2013" name="Front. Plant Sci.">
        <title>The Reference Genome of the Halophytic Plant Eutrema salsugineum.</title>
        <authorList>
            <person name="Yang R."/>
            <person name="Jarvis D.E."/>
            <person name="Chen H."/>
            <person name="Beilstein M.A."/>
            <person name="Grimwood J."/>
            <person name="Jenkins J."/>
            <person name="Shu S."/>
            <person name="Prochnik S."/>
            <person name="Xin M."/>
            <person name="Ma C."/>
            <person name="Schmutz J."/>
            <person name="Wing R.A."/>
            <person name="Mitchell-Olds T."/>
            <person name="Schumaker K.S."/>
            <person name="Wang X."/>
        </authorList>
    </citation>
    <scope>NUCLEOTIDE SEQUENCE [LARGE SCALE GENOMIC DNA]</scope>
</reference>
<dbReference type="AlphaFoldDB" id="V4JXN0"/>
<keyword evidence="6" id="KW-1185">Reference proteome</keyword>